<evidence type="ECO:0000256" key="4">
    <source>
        <dbReference type="ARBA" id="ARBA00022605"/>
    </source>
</evidence>
<evidence type="ECO:0000256" key="11">
    <source>
        <dbReference type="HAMAP-Rule" id="MF_00109"/>
    </source>
</evidence>
<dbReference type="Pfam" id="PF01202">
    <property type="entry name" value="SKI"/>
    <property type="match status" value="1"/>
</dbReference>
<comment type="subcellular location">
    <subcellularLocation>
        <location evidence="11">Cytoplasm</location>
    </subcellularLocation>
</comment>
<dbReference type="HAMAP" id="MF_00109">
    <property type="entry name" value="Shikimate_kinase"/>
    <property type="match status" value="1"/>
</dbReference>
<dbReference type="PROSITE" id="PS01128">
    <property type="entry name" value="SHIKIMATE_KINASE"/>
    <property type="match status" value="1"/>
</dbReference>
<keyword evidence="7 11" id="KW-0418">Kinase</keyword>
<dbReference type="GO" id="GO:0005524">
    <property type="term" value="F:ATP binding"/>
    <property type="evidence" value="ECO:0007669"/>
    <property type="project" value="UniProtKB-UniRule"/>
</dbReference>
<dbReference type="Gene3D" id="3.40.50.300">
    <property type="entry name" value="P-loop containing nucleotide triphosphate hydrolases"/>
    <property type="match status" value="1"/>
</dbReference>
<organism evidence="12 13">
    <name type="scientific">Acetobacterium paludosum</name>
    <dbReference type="NCBI Taxonomy" id="52693"/>
    <lineage>
        <taxon>Bacteria</taxon>
        <taxon>Bacillati</taxon>
        <taxon>Bacillota</taxon>
        <taxon>Clostridia</taxon>
        <taxon>Eubacteriales</taxon>
        <taxon>Eubacteriaceae</taxon>
        <taxon>Acetobacterium</taxon>
    </lineage>
</organism>
<dbReference type="GO" id="GO:0004765">
    <property type="term" value="F:shikimate kinase activity"/>
    <property type="evidence" value="ECO:0007669"/>
    <property type="project" value="UniProtKB-UniRule"/>
</dbReference>
<keyword evidence="13" id="KW-1185">Reference proteome</keyword>
<feature type="binding site" evidence="11">
    <location>
        <position position="83"/>
    </location>
    <ligand>
        <name>substrate</name>
    </ligand>
</feature>
<accession>A0A923HTU6</accession>
<evidence type="ECO:0000256" key="1">
    <source>
        <dbReference type="ARBA" id="ARBA00004842"/>
    </source>
</evidence>
<keyword evidence="11" id="KW-0479">Metal-binding</keyword>
<proteinExistence type="inferred from homology"/>
<dbReference type="Proteomes" id="UP000616595">
    <property type="component" value="Unassembled WGS sequence"/>
</dbReference>
<comment type="caution">
    <text evidence="12">The sequence shown here is derived from an EMBL/GenBank/DDBJ whole genome shotgun (WGS) entry which is preliminary data.</text>
</comment>
<keyword evidence="5 11" id="KW-0808">Transferase</keyword>
<dbReference type="EC" id="2.7.1.71" evidence="3 11"/>
<dbReference type="EMBL" id="WJBD01000002">
    <property type="protein sequence ID" value="MBC3887155.1"/>
    <property type="molecule type" value="Genomic_DNA"/>
</dbReference>
<feature type="binding site" evidence="11">
    <location>
        <begin position="15"/>
        <end position="20"/>
    </location>
    <ligand>
        <name>ATP</name>
        <dbReference type="ChEBI" id="CHEBI:30616"/>
    </ligand>
</feature>
<comment type="catalytic activity">
    <reaction evidence="10 11">
        <text>shikimate + ATP = 3-phosphoshikimate + ADP + H(+)</text>
        <dbReference type="Rhea" id="RHEA:13121"/>
        <dbReference type="ChEBI" id="CHEBI:15378"/>
        <dbReference type="ChEBI" id="CHEBI:30616"/>
        <dbReference type="ChEBI" id="CHEBI:36208"/>
        <dbReference type="ChEBI" id="CHEBI:145989"/>
        <dbReference type="ChEBI" id="CHEBI:456216"/>
        <dbReference type="EC" id="2.7.1.71"/>
    </reaction>
</comment>
<dbReference type="InterPro" id="IPR027417">
    <property type="entry name" value="P-loop_NTPase"/>
</dbReference>
<keyword evidence="4 11" id="KW-0028">Amino-acid biosynthesis</keyword>
<evidence type="ECO:0000256" key="2">
    <source>
        <dbReference type="ARBA" id="ARBA00006997"/>
    </source>
</evidence>
<evidence type="ECO:0000256" key="3">
    <source>
        <dbReference type="ARBA" id="ARBA00012154"/>
    </source>
</evidence>
<feature type="binding site" evidence="11">
    <location>
        <position position="19"/>
    </location>
    <ligand>
        <name>Mg(2+)</name>
        <dbReference type="ChEBI" id="CHEBI:18420"/>
    </ligand>
</feature>
<feature type="binding site" evidence="11">
    <location>
        <position position="140"/>
    </location>
    <ligand>
        <name>substrate</name>
    </ligand>
</feature>
<keyword evidence="11" id="KW-0963">Cytoplasm</keyword>
<dbReference type="AlphaFoldDB" id="A0A923HTU6"/>
<dbReference type="GO" id="GO:0005829">
    <property type="term" value="C:cytosol"/>
    <property type="evidence" value="ECO:0007669"/>
    <property type="project" value="TreeGrafter"/>
</dbReference>
<dbReference type="PRINTS" id="PR01100">
    <property type="entry name" value="SHIKIMTKNASE"/>
</dbReference>
<comment type="pathway">
    <text evidence="1 11">Metabolic intermediate biosynthesis; chorismate biosynthesis; chorismate from D-erythrose 4-phosphate and phosphoenolpyruvate: step 5/7.</text>
</comment>
<comment type="subunit">
    <text evidence="11">Monomer.</text>
</comment>
<evidence type="ECO:0000256" key="10">
    <source>
        <dbReference type="ARBA" id="ARBA00048567"/>
    </source>
</evidence>
<comment type="similarity">
    <text evidence="2 11">Belongs to the shikimate kinase family.</text>
</comment>
<keyword evidence="6 11" id="KW-0547">Nucleotide-binding</keyword>
<dbReference type="PANTHER" id="PTHR21087:SF16">
    <property type="entry name" value="SHIKIMATE KINASE 1, CHLOROPLASTIC"/>
    <property type="match status" value="1"/>
</dbReference>
<protein>
    <recommendedName>
        <fullName evidence="3 11">Shikimate kinase</fullName>
        <shortName evidence="11">SK</shortName>
        <ecNumber evidence="3 11">2.7.1.71</ecNumber>
    </recommendedName>
</protein>
<keyword evidence="9 11" id="KW-0057">Aromatic amino acid biosynthesis</keyword>
<dbReference type="InterPro" id="IPR000623">
    <property type="entry name" value="Shikimate_kinase/TSH1"/>
</dbReference>
<dbReference type="InterPro" id="IPR031322">
    <property type="entry name" value="Shikimate/glucono_kinase"/>
</dbReference>
<dbReference type="GO" id="GO:0008652">
    <property type="term" value="P:amino acid biosynthetic process"/>
    <property type="evidence" value="ECO:0007669"/>
    <property type="project" value="UniProtKB-KW"/>
</dbReference>
<evidence type="ECO:0000256" key="8">
    <source>
        <dbReference type="ARBA" id="ARBA00022840"/>
    </source>
</evidence>
<dbReference type="RefSeq" id="WP_148566499.1">
    <property type="nucleotide sequence ID" value="NZ_RXYA01000004.1"/>
</dbReference>
<dbReference type="GO" id="GO:0009423">
    <property type="term" value="P:chorismate biosynthetic process"/>
    <property type="evidence" value="ECO:0007669"/>
    <property type="project" value="UniProtKB-UniRule"/>
</dbReference>
<feature type="binding site" evidence="11">
    <location>
        <position position="121"/>
    </location>
    <ligand>
        <name>ATP</name>
        <dbReference type="ChEBI" id="CHEBI:30616"/>
    </ligand>
</feature>
<evidence type="ECO:0000256" key="7">
    <source>
        <dbReference type="ARBA" id="ARBA00022777"/>
    </source>
</evidence>
<dbReference type="GO" id="GO:0009073">
    <property type="term" value="P:aromatic amino acid family biosynthetic process"/>
    <property type="evidence" value="ECO:0007669"/>
    <property type="project" value="UniProtKB-KW"/>
</dbReference>
<evidence type="ECO:0000313" key="13">
    <source>
        <dbReference type="Proteomes" id="UP000616595"/>
    </source>
</evidence>
<comment type="caution">
    <text evidence="11">Lacks conserved residue(s) required for the propagation of feature annotation.</text>
</comment>
<dbReference type="CDD" id="cd00464">
    <property type="entry name" value="SK"/>
    <property type="match status" value="1"/>
</dbReference>
<keyword evidence="11" id="KW-0460">Magnesium</keyword>
<evidence type="ECO:0000256" key="6">
    <source>
        <dbReference type="ARBA" id="ARBA00022741"/>
    </source>
</evidence>
<dbReference type="GO" id="GO:0000287">
    <property type="term" value="F:magnesium ion binding"/>
    <property type="evidence" value="ECO:0007669"/>
    <property type="project" value="UniProtKB-UniRule"/>
</dbReference>
<evidence type="ECO:0000256" key="5">
    <source>
        <dbReference type="ARBA" id="ARBA00022679"/>
    </source>
</evidence>
<dbReference type="PANTHER" id="PTHR21087">
    <property type="entry name" value="SHIKIMATE KINASE"/>
    <property type="match status" value="1"/>
</dbReference>
<comment type="cofactor">
    <cofactor evidence="11">
        <name>Mg(2+)</name>
        <dbReference type="ChEBI" id="CHEBI:18420"/>
    </cofactor>
    <text evidence="11">Binds 1 Mg(2+) ion per subunit.</text>
</comment>
<reference evidence="12" key="1">
    <citation type="submission" date="2019-10" db="EMBL/GenBank/DDBJ databases">
        <authorList>
            <person name="Ross D.E."/>
            <person name="Gulliver D."/>
        </authorList>
    </citation>
    <scope>NUCLEOTIDE SEQUENCE</scope>
    <source>
        <strain evidence="12">DER-2019</strain>
    </source>
</reference>
<comment type="function">
    <text evidence="11">Catalyzes the specific phosphorylation of the 3-hydroxyl group of shikimic acid using ATP as a cosubstrate.</text>
</comment>
<reference evidence="12" key="2">
    <citation type="submission" date="2020-10" db="EMBL/GenBank/DDBJ databases">
        <title>Comparative genomics of the Acetobacterium genus.</title>
        <authorList>
            <person name="Marshall C."/>
            <person name="May H."/>
            <person name="Norman S."/>
        </authorList>
    </citation>
    <scope>NUCLEOTIDE SEQUENCE</scope>
    <source>
        <strain evidence="12">DER-2019</strain>
    </source>
</reference>
<sequence>MEEEKTCIALIGFMGTGKSTIGPLLAKKLNYTFIDTDDLVETAMGMKIADIFSDLGESAFREAEYGVLKEALMGKRVVLSTGGGIVLFERNRKLLKENAFIVCLTAQPETIFIRVQENETRPLLKSEDPLRRIRQMMAERQKYYDDCDLIISTDDYTALECCERVVKAYRAKQKTPHQ</sequence>
<evidence type="ECO:0000313" key="12">
    <source>
        <dbReference type="EMBL" id="MBC3887155.1"/>
    </source>
</evidence>
<evidence type="ECO:0000256" key="9">
    <source>
        <dbReference type="ARBA" id="ARBA00023141"/>
    </source>
</evidence>
<dbReference type="SUPFAM" id="SSF52540">
    <property type="entry name" value="P-loop containing nucleoside triphosphate hydrolases"/>
    <property type="match status" value="1"/>
</dbReference>
<feature type="binding site" evidence="11">
    <location>
        <position position="61"/>
    </location>
    <ligand>
        <name>substrate</name>
    </ligand>
</feature>
<feature type="binding site" evidence="11">
    <location>
        <position position="37"/>
    </location>
    <ligand>
        <name>substrate</name>
    </ligand>
</feature>
<dbReference type="InterPro" id="IPR023000">
    <property type="entry name" value="Shikimate_kinase_CS"/>
</dbReference>
<gene>
    <name evidence="11" type="primary">aroK</name>
    <name evidence="12" type="ORF">GH810_02375</name>
</gene>
<dbReference type="OrthoDB" id="9800332at2"/>
<keyword evidence="8 11" id="KW-0067">ATP-binding</keyword>
<name>A0A923HTU6_9FIRM</name>